<protein>
    <submittedName>
        <fullName evidence="1">Uncharacterized protein</fullName>
    </submittedName>
</protein>
<organism evidence="1 3">
    <name type="scientific">Moraxella bovis</name>
    <dbReference type="NCBI Taxonomy" id="476"/>
    <lineage>
        <taxon>Bacteria</taxon>
        <taxon>Pseudomonadati</taxon>
        <taxon>Pseudomonadota</taxon>
        <taxon>Gammaproteobacteria</taxon>
        <taxon>Moraxellales</taxon>
        <taxon>Moraxellaceae</taxon>
        <taxon>Moraxella</taxon>
    </lineage>
</organism>
<evidence type="ECO:0000313" key="2">
    <source>
        <dbReference type="EMBL" id="UZA03128.1"/>
    </source>
</evidence>
<dbReference type="Proteomes" id="UP001163632">
    <property type="component" value="Chromosome"/>
</dbReference>
<dbReference type="EMBL" id="UGPZ01000002">
    <property type="protein sequence ID" value="STY90757.1"/>
    <property type="molecule type" value="Genomic_DNA"/>
</dbReference>
<dbReference type="AlphaFoldDB" id="A0A378PQD3"/>
<evidence type="ECO:0000313" key="3">
    <source>
        <dbReference type="Proteomes" id="UP000254133"/>
    </source>
</evidence>
<name>A0A378PQD3_MORBO</name>
<reference evidence="2" key="2">
    <citation type="journal article" date="2022" name="BMC Microbiol.">
        <title>Whole genome sequencing of Moraxella bovis strains from North America reveals two genotypes with different genetic determinants.</title>
        <authorList>
            <person name="Wynn E.L."/>
            <person name="Hille M.M."/>
            <person name="Loy J.D."/>
            <person name="Schuller G."/>
            <person name="Kuhn K.L."/>
            <person name="Dickey A.M."/>
            <person name="Bono J.L."/>
            <person name="Clawson M.L."/>
        </authorList>
    </citation>
    <scope>NUCLEOTIDE SEQUENCE</scope>
    <source>
        <strain evidence="2">SAM102599</strain>
    </source>
</reference>
<dbReference type="EMBL" id="CP087830">
    <property type="protein sequence ID" value="UZA03128.1"/>
    <property type="molecule type" value="Genomic_DNA"/>
</dbReference>
<sequence length="613" mass="71197">MNYLLTIHHHNIQYQWDINIENGEVYSIPKLNRGVLTPAIVKFIKTLLDSRECTHDALACQFGVTNNRITKLLTSFCQTLNITHCIPHQKRITNKDLLKYLSNSTLEVEIKKSASFDCEDVQNIRFMNIEKNDLEGRANKYLQSIFNLLLEFMHREGKDYTPFFLTNDGVRLPLIYLDYKNKCPFHFPLVIDKEFYEEQKPDSLFNQRFNSGRNLYNGSIFCLRNQEGEYSLGKTHYSSILDSCDYISSRMKESWMKSYEYLLLNHTHEYLSDSLDKIFTPNARGRIYGLLDTSLRKPLQYDIHGPIIKDIDGKKTKLSVALTNEIREVVKSNLMSVFHDSIAQEIKNNQNKSLSDVVKLWNNRMIDVHNKNFSNYIAGLAFSIPLFQVTKSGLTVLLAKGSQQKAVGSGAKHIVPAGMVEFFSEMDPESFSFDDFRALICKELLEELYFGNNIVHKHTSQYSRTINLFSDNQNERTYATYEEILDTVQKIVIPKWDDIWEKHGKTKENIPSKALLEKVLELKETDEPYFMIVDALNSRPEIIKPIYFTEDVEVFLNWENVSIARVSFSNQQELENFVKECHRDFCAPGIASIYLGARYYFENQETINKNLGL</sequence>
<keyword evidence="4" id="KW-1185">Reference proteome</keyword>
<reference evidence="1 3" key="1">
    <citation type="submission" date="2018-06" db="EMBL/GenBank/DDBJ databases">
        <authorList>
            <consortium name="Pathogen Informatics"/>
            <person name="Doyle S."/>
        </authorList>
    </citation>
    <scope>NUCLEOTIDE SEQUENCE [LARGE SCALE GENOMIC DNA]</scope>
    <source>
        <strain evidence="1 3">NCTC9426</strain>
    </source>
</reference>
<dbReference type="Proteomes" id="UP000254133">
    <property type="component" value="Unassembled WGS sequence"/>
</dbReference>
<dbReference type="RefSeq" id="WP_115368897.1">
    <property type="nucleotide sequence ID" value="NZ_CP087830.1"/>
</dbReference>
<evidence type="ECO:0000313" key="4">
    <source>
        <dbReference type="Proteomes" id="UP001163632"/>
    </source>
</evidence>
<proteinExistence type="predicted"/>
<gene>
    <name evidence="2" type="ORF">LP092_14555</name>
    <name evidence="1" type="ORF">NCTC9426_00786</name>
</gene>
<accession>A0A378PQD3</accession>
<evidence type="ECO:0000313" key="1">
    <source>
        <dbReference type="EMBL" id="STY90757.1"/>
    </source>
</evidence>